<feature type="transmembrane region" description="Helical" evidence="2">
    <location>
        <begin position="167"/>
        <end position="192"/>
    </location>
</feature>
<dbReference type="EMBL" id="JBHSSL010000025">
    <property type="protein sequence ID" value="MFC6169752.1"/>
    <property type="molecule type" value="Genomic_DNA"/>
</dbReference>
<dbReference type="InterPro" id="IPR012338">
    <property type="entry name" value="Beta-lactam/transpept-like"/>
</dbReference>
<dbReference type="SUPFAM" id="SSF56601">
    <property type="entry name" value="beta-lactamase/transpeptidase-like"/>
    <property type="match status" value="1"/>
</dbReference>
<evidence type="ECO:0000313" key="5">
    <source>
        <dbReference type="Proteomes" id="UP001596289"/>
    </source>
</evidence>
<keyword evidence="2" id="KW-0472">Membrane</keyword>
<keyword evidence="5" id="KW-1185">Reference proteome</keyword>
<dbReference type="InterPro" id="IPR045155">
    <property type="entry name" value="Beta-lactam_cat"/>
</dbReference>
<evidence type="ECO:0000256" key="2">
    <source>
        <dbReference type="SAM" id="Phobius"/>
    </source>
</evidence>
<feature type="domain" description="Beta-lactamase class A catalytic" evidence="3">
    <location>
        <begin position="498"/>
        <end position="587"/>
    </location>
</feature>
<evidence type="ECO:0000259" key="3">
    <source>
        <dbReference type="Pfam" id="PF13354"/>
    </source>
</evidence>
<evidence type="ECO:0000256" key="1">
    <source>
        <dbReference type="SAM" id="MobiDB-lite"/>
    </source>
</evidence>
<feature type="compositionally biased region" description="Low complexity" evidence="1">
    <location>
        <begin position="389"/>
        <end position="403"/>
    </location>
</feature>
<accession>A0ABW1RAR2</accession>
<reference evidence="5" key="1">
    <citation type="journal article" date="2019" name="Int. J. Syst. Evol. Microbiol.">
        <title>The Global Catalogue of Microorganisms (GCM) 10K type strain sequencing project: providing services to taxonomists for standard genome sequencing and annotation.</title>
        <authorList>
            <consortium name="The Broad Institute Genomics Platform"/>
            <consortium name="The Broad Institute Genome Sequencing Center for Infectious Disease"/>
            <person name="Wu L."/>
            <person name="Ma J."/>
        </authorList>
    </citation>
    <scope>NUCLEOTIDE SEQUENCE [LARGE SCALE GENOMIC DNA]</scope>
    <source>
        <strain evidence="5">CCM 8904</strain>
    </source>
</reference>
<feature type="transmembrane region" description="Helical" evidence="2">
    <location>
        <begin position="303"/>
        <end position="320"/>
    </location>
</feature>
<feature type="transmembrane region" description="Helical" evidence="2">
    <location>
        <begin position="265"/>
        <end position="283"/>
    </location>
</feature>
<feature type="transmembrane region" description="Helical" evidence="2">
    <location>
        <begin position="326"/>
        <end position="347"/>
    </location>
</feature>
<dbReference type="Pfam" id="PF13354">
    <property type="entry name" value="Beta-lactamase2"/>
    <property type="match status" value="1"/>
</dbReference>
<dbReference type="RefSeq" id="WP_125551149.1">
    <property type="nucleotide sequence ID" value="NZ_JBHSSL010000025.1"/>
</dbReference>
<dbReference type="GO" id="GO:0016787">
    <property type="term" value="F:hydrolase activity"/>
    <property type="evidence" value="ECO:0007669"/>
    <property type="project" value="UniProtKB-KW"/>
</dbReference>
<dbReference type="Proteomes" id="UP001596289">
    <property type="component" value="Unassembled WGS sequence"/>
</dbReference>
<name>A0ABW1RAR2_9LACO</name>
<proteinExistence type="predicted"/>
<dbReference type="Gene3D" id="3.40.710.10">
    <property type="entry name" value="DD-peptidase/beta-lactamase superfamily"/>
    <property type="match status" value="1"/>
</dbReference>
<feature type="compositionally biased region" description="Polar residues" evidence="1">
    <location>
        <begin position="404"/>
        <end position="416"/>
    </location>
</feature>
<feature type="transmembrane region" description="Helical" evidence="2">
    <location>
        <begin position="34"/>
        <end position="51"/>
    </location>
</feature>
<feature type="transmembrane region" description="Helical" evidence="2">
    <location>
        <begin position="241"/>
        <end position="259"/>
    </location>
</feature>
<organism evidence="4 5">
    <name type="scientific">Loigolactobacillus jiayinensis</name>
    <dbReference type="NCBI Taxonomy" id="2486016"/>
    <lineage>
        <taxon>Bacteria</taxon>
        <taxon>Bacillati</taxon>
        <taxon>Bacillota</taxon>
        <taxon>Bacilli</taxon>
        <taxon>Lactobacillales</taxon>
        <taxon>Lactobacillaceae</taxon>
        <taxon>Loigolactobacillus</taxon>
    </lineage>
</organism>
<dbReference type="PANTHER" id="PTHR35333">
    <property type="entry name" value="BETA-LACTAMASE"/>
    <property type="match status" value="1"/>
</dbReference>
<feature type="transmembrane region" description="Helical" evidence="2">
    <location>
        <begin position="204"/>
        <end position="221"/>
    </location>
</feature>
<keyword evidence="2" id="KW-0812">Transmembrane</keyword>
<feature type="transmembrane region" description="Helical" evidence="2">
    <location>
        <begin position="359"/>
        <end position="378"/>
    </location>
</feature>
<keyword evidence="2" id="KW-1133">Transmembrane helix</keyword>
<protein>
    <submittedName>
        <fullName evidence="4">Serine hydrolase</fullName>
    </submittedName>
</protein>
<dbReference type="PANTHER" id="PTHR35333:SF3">
    <property type="entry name" value="BETA-LACTAMASE-TYPE TRANSPEPTIDASE FOLD CONTAINING PROTEIN"/>
    <property type="match status" value="1"/>
</dbReference>
<sequence length="664" mass="72391">MAVTKKSNLSLIAFFVLLNFEIYAHQFFKGSLVIFVVIFAILGFLLTATILDTVAKDGHFRWHTFLVRSGRLLLVPLVAMLVLSLLGAWLFRPSLLKEVGIQIAATLGFVRNFWEMARGVGHSTPVVQQLFFQTWPVAVGVQLLLGWSFCLWGLSHLGRHAAKKVQWLRGTTCSLAIIAGVFGLAFLIRAAIIKSSVLSLSANTLTYLVPFSLGSIVACLTGNEVVPNHFRQQLLQNERHLSLIVGGGLLLVLSLFLPIQNRWQLLIAVLLGSLLALVILYGIRKVQVVRGRRFDLSIVPSLYQIYLLMWPANLILRGYFSQVGSPLFSFVIAVGLVTGAHWFNGAFSEHWRHYVSARRMWLGLMSGAVVLVMAGVTFSRVNSAVGQPAQAANSASTQSTPTADSTKTSQTQNTSVQKNTYVAQELKTAWNKILATTNSQAQIAVYSKATGQVVATSNVASGKTFNTASIVKVAVAAEMMKQRQEGKLTLTSSDEAYAQAMIENSDNDATTYLLANRLGGYDATKALFKGLNMTQTTADAEAWGTTTTTATDQIKLLNAIYYGTDGYLNTKSRTYIMDLMNAVESDQDWGVSAGATTYQLKNGWLNDDDGSWMVNSIGHVDEASTTGADYTIAVLTAENSDEDTGINLIESLASATHEILVKNN</sequence>
<comment type="caution">
    <text evidence="4">The sequence shown here is derived from an EMBL/GenBank/DDBJ whole genome shotgun (WGS) entry which is preliminary data.</text>
</comment>
<feature type="region of interest" description="Disordered" evidence="1">
    <location>
        <begin position="389"/>
        <end position="416"/>
    </location>
</feature>
<dbReference type="InterPro" id="IPR000871">
    <property type="entry name" value="Beta-lactam_class-A"/>
</dbReference>
<keyword evidence="4" id="KW-0378">Hydrolase</keyword>
<gene>
    <name evidence="4" type="ORF">ACFQGP_04065</name>
</gene>
<feature type="transmembrane region" description="Helical" evidence="2">
    <location>
        <begin position="135"/>
        <end position="155"/>
    </location>
</feature>
<feature type="transmembrane region" description="Helical" evidence="2">
    <location>
        <begin position="72"/>
        <end position="91"/>
    </location>
</feature>
<evidence type="ECO:0000313" key="4">
    <source>
        <dbReference type="EMBL" id="MFC6169752.1"/>
    </source>
</evidence>